<dbReference type="SMART" id="SM00304">
    <property type="entry name" value="HAMP"/>
    <property type="match status" value="1"/>
</dbReference>
<keyword evidence="6 11" id="KW-0812">Transmembrane</keyword>
<evidence type="ECO:0000256" key="5">
    <source>
        <dbReference type="ARBA" id="ARBA00022679"/>
    </source>
</evidence>
<evidence type="ECO:0000313" key="16">
    <source>
        <dbReference type="Proteomes" id="UP000319213"/>
    </source>
</evidence>
<evidence type="ECO:0000256" key="3">
    <source>
        <dbReference type="ARBA" id="ARBA00012438"/>
    </source>
</evidence>
<dbReference type="CDD" id="cd06225">
    <property type="entry name" value="HAMP"/>
    <property type="match status" value="1"/>
</dbReference>
<protein>
    <recommendedName>
        <fullName evidence="3">histidine kinase</fullName>
        <ecNumber evidence="3">2.7.13.3</ecNumber>
    </recommendedName>
</protein>
<dbReference type="PROSITE" id="PS50885">
    <property type="entry name" value="HAMP"/>
    <property type="match status" value="1"/>
</dbReference>
<evidence type="ECO:0000256" key="12">
    <source>
        <dbReference type="SAM" id="SignalP"/>
    </source>
</evidence>
<keyword evidence="12" id="KW-0732">Signal</keyword>
<feature type="signal peptide" evidence="12">
    <location>
        <begin position="1"/>
        <end position="19"/>
    </location>
</feature>
<evidence type="ECO:0000256" key="10">
    <source>
        <dbReference type="ARBA" id="ARBA00023136"/>
    </source>
</evidence>
<keyword evidence="4" id="KW-0597">Phosphoprotein</keyword>
<evidence type="ECO:0000256" key="2">
    <source>
        <dbReference type="ARBA" id="ARBA00004236"/>
    </source>
</evidence>
<dbReference type="SMART" id="SM00388">
    <property type="entry name" value="HisKA"/>
    <property type="match status" value="1"/>
</dbReference>
<dbReference type="Gene3D" id="6.10.340.10">
    <property type="match status" value="1"/>
</dbReference>
<dbReference type="Pfam" id="PF02518">
    <property type="entry name" value="HATPase_c"/>
    <property type="match status" value="1"/>
</dbReference>
<evidence type="ECO:0000259" key="13">
    <source>
        <dbReference type="PROSITE" id="PS50109"/>
    </source>
</evidence>
<keyword evidence="8 11" id="KW-1133">Transmembrane helix</keyword>
<evidence type="ECO:0000256" key="9">
    <source>
        <dbReference type="ARBA" id="ARBA00023012"/>
    </source>
</evidence>
<comment type="caution">
    <text evidence="15">The sequence shown here is derived from an EMBL/GenBank/DDBJ whole genome shotgun (WGS) entry which is preliminary data.</text>
</comment>
<dbReference type="CDD" id="cd00075">
    <property type="entry name" value="HATPase"/>
    <property type="match status" value="1"/>
</dbReference>
<dbReference type="InterPro" id="IPR003661">
    <property type="entry name" value="HisK_dim/P_dom"/>
</dbReference>
<sequence length="380" mass="40577">MKRLPLVWRLALCAGVAAAGSVITVLAGAYVLACRRVEDLGRAGALGPYYGDHGPYPPVGPAGVLDKVAGLQAELGWPFVVVALGGLVLAAVLGYIAARTALRPVATLTSLAERVAATRDLGTRIEVDRDDELGSLARSFNTMLDALERSAKAQRRLVADASHELRTPLAALRTNVELLRRADRLDPAERAELLQETLDGLEELSALVSDVVELARDEEPSVLLEDVRLDEIVERAAARARAYWPRVHFHVDVEPAVVRGVPDRLTRAVANLLDNAGKYSPAGGVVEVRLRGGELTVRDHGPGIAEEDLPYVFDRFYRAPSARSMPGSGLGLAIVRQVVEGHGGTVAAGNAPGGGTVVRMRLPLQQAPSRPSRARQPVRA</sequence>
<dbReference type="CDD" id="cd00082">
    <property type="entry name" value="HisKA"/>
    <property type="match status" value="1"/>
</dbReference>
<dbReference type="InterPro" id="IPR036890">
    <property type="entry name" value="HATPase_C_sf"/>
</dbReference>
<comment type="subcellular location">
    <subcellularLocation>
        <location evidence="2">Cell membrane</location>
    </subcellularLocation>
</comment>
<dbReference type="PANTHER" id="PTHR45436">
    <property type="entry name" value="SENSOR HISTIDINE KINASE YKOH"/>
    <property type="match status" value="1"/>
</dbReference>
<dbReference type="Pfam" id="PF00512">
    <property type="entry name" value="HisKA"/>
    <property type="match status" value="1"/>
</dbReference>
<dbReference type="Pfam" id="PF00672">
    <property type="entry name" value="HAMP"/>
    <property type="match status" value="1"/>
</dbReference>
<gene>
    <name evidence="15" type="ORF">FHX40_0723</name>
</gene>
<dbReference type="Proteomes" id="UP000319213">
    <property type="component" value="Unassembled WGS sequence"/>
</dbReference>
<dbReference type="GO" id="GO:0005886">
    <property type="term" value="C:plasma membrane"/>
    <property type="evidence" value="ECO:0007669"/>
    <property type="project" value="UniProtKB-SubCell"/>
</dbReference>
<feature type="transmembrane region" description="Helical" evidence="11">
    <location>
        <begin position="7"/>
        <end position="32"/>
    </location>
</feature>
<feature type="domain" description="Histidine kinase" evidence="13">
    <location>
        <begin position="160"/>
        <end position="366"/>
    </location>
</feature>
<dbReference type="InterPro" id="IPR005467">
    <property type="entry name" value="His_kinase_dom"/>
</dbReference>
<comment type="catalytic activity">
    <reaction evidence="1">
        <text>ATP + protein L-histidine = ADP + protein N-phospho-L-histidine.</text>
        <dbReference type="EC" id="2.7.13.3"/>
    </reaction>
</comment>
<evidence type="ECO:0000256" key="11">
    <source>
        <dbReference type="SAM" id="Phobius"/>
    </source>
</evidence>
<reference evidence="15 16" key="1">
    <citation type="submission" date="2019-06" db="EMBL/GenBank/DDBJ databases">
        <title>Sequencing the genomes of 1000 actinobacteria strains.</title>
        <authorList>
            <person name="Klenk H.-P."/>
        </authorList>
    </citation>
    <scope>NUCLEOTIDE SEQUENCE [LARGE SCALE GENOMIC DNA]</scope>
    <source>
        <strain evidence="15 16">DSM 43186</strain>
    </source>
</reference>
<evidence type="ECO:0000313" key="15">
    <source>
        <dbReference type="EMBL" id="TQM74062.1"/>
    </source>
</evidence>
<dbReference type="PROSITE" id="PS50109">
    <property type="entry name" value="HIS_KIN"/>
    <property type="match status" value="1"/>
</dbReference>
<dbReference type="OrthoDB" id="9786919at2"/>
<feature type="transmembrane region" description="Helical" evidence="11">
    <location>
        <begin position="75"/>
        <end position="98"/>
    </location>
</feature>
<dbReference type="InterPro" id="IPR036097">
    <property type="entry name" value="HisK_dim/P_sf"/>
</dbReference>
<dbReference type="EMBL" id="VFPQ01000001">
    <property type="protein sequence ID" value="TQM74062.1"/>
    <property type="molecule type" value="Genomic_DNA"/>
</dbReference>
<dbReference type="RefSeq" id="WP_142258290.1">
    <property type="nucleotide sequence ID" value="NZ_BMPV01000008.1"/>
</dbReference>
<keyword evidence="16" id="KW-1185">Reference proteome</keyword>
<keyword evidence="5" id="KW-0808">Transferase</keyword>
<dbReference type="SMART" id="SM00387">
    <property type="entry name" value="HATPase_c"/>
    <property type="match status" value="1"/>
</dbReference>
<dbReference type="InterPro" id="IPR004358">
    <property type="entry name" value="Sig_transdc_His_kin-like_C"/>
</dbReference>
<organism evidence="15 16">
    <name type="scientific">Thermopolyspora flexuosa</name>
    <dbReference type="NCBI Taxonomy" id="103836"/>
    <lineage>
        <taxon>Bacteria</taxon>
        <taxon>Bacillati</taxon>
        <taxon>Actinomycetota</taxon>
        <taxon>Actinomycetes</taxon>
        <taxon>Streptosporangiales</taxon>
        <taxon>Streptosporangiaceae</taxon>
        <taxon>Thermopolyspora</taxon>
    </lineage>
</organism>
<dbReference type="PANTHER" id="PTHR45436:SF5">
    <property type="entry name" value="SENSOR HISTIDINE KINASE TRCS"/>
    <property type="match status" value="1"/>
</dbReference>
<evidence type="ECO:0000256" key="6">
    <source>
        <dbReference type="ARBA" id="ARBA00022692"/>
    </source>
</evidence>
<dbReference type="SUPFAM" id="SSF158472">
    <property type="entry name" value="HAMP domain-like"/>
    <property type="match status" value="1"/>
</dbReference>
<name>A0A543IU21_9ACTN</name>
<dbReference type="InterPro" id="IPR050428">
    <property type="entry name" value="TCS_sensor_his_kinase"/>
</dbReference>
<dbReference type="SUPFAM" id="SSF47384">
    <property type="entry name" value="Homodimeric domain of signal transducing histidine kinase"/>
    <property type="match status" value="1"/>
</dbReference>
<dbReference type="Gene3D" id="1.10.287.130">
    <property type="match status" value="1"/>
</dbReference>
<keyword evidence="7 15" id="KW-0418">Kinase</keyword>
<proteinExistence type="predicted"/>
<keyword evidence="9" id="KW-0902">Two-component regulatory system</keyword>
<dbReference type="AlphaFoldDB" id="A0A543IU21"/>
<feature type="domain" description="HAMP" evidence="14">
    <location>
        <begin position="99"/>
        <end position="152"/>
    </location>
</feature>
<feature type="chain" id="PRO_5021884970" description="histidine kinase" evidence="12">
    <location>
        <begin position="20"/>
        <end position="380"/>
    </location>
</feature>
<evidence type="ECO:0000256" key="7">
    <source>
        <dbReference type="ARBA" id="ARBA00022777"/>
    </source>
</evidence>
<dbReference type="InterPro" id="IPR003660">
    <property type="entry name" value="HAMP_dom"/>
</dbReference>
<evidence type="ECO:0000256" key="8">
    <source>
        <dbReference type="ARBA" id="ARBA00022989"/>
    </source>
</evidence>
<evidence type="ECO:0000256" key="4">
    <source>
        <dbReference type="ARBA" id="ARBA00022553"/>
    </source>
</evidence>
<evidence type="ECO:0000259" key="14">
    <source>
        <dbReference type="PROSITE" id="PS50885"/>
    </source>
</evidence>
<evidence type="ECO:0000256" key="1">
    <source>
        <dbReference type="ARBA" id="ARBA00000085"/>
    </source>
</evidence>
<dbReference type="PRINTS" id="PR00344">
    <property type="entry name" value="BCTRLSENSOR"/>
</dbReference>
<dbReference type="EC" id="2.7.13.3" evidence="3"/>
<accession>A0A543IU21</accession>
<keyword evidence="10 11" id="KW-0472">Membrane</keyword>
<dbReference type="Gene3D" id="3.30.565.10">
    <property type="entry name" value="Histidine kinase-like ATPase, C-terminal domain"/>
    <property type="match status" value="1"/>
</dbReference>
<dbReference type="GO" id="GO:0000155">
    <property type="term" value="F:phosphorelay sensor kinase activity"/>
    <property type="evidence" value="ECO:0007669"/>
    <property type="project" value="InterPro"/>
</dbReference>
<dbReference type="SUPFAM" id="SSF55874">
    <property type="entry name" value="ATPase domain of HSP90 chaperone/DNA topoisomerase II/histidine kinase"/>
    <property type="match status" value="1"/>
</dbReference>
<dbReference type="InterPro" id="IPR003594">
    <property type="entry name" value="HATPase_dom"/>
</dbReference>